<organism evidence="1 2">
    <name type="scientific">Portunus trituberculatus</name>
    <name type="common">Swimming crab</name>
    <name type="synonym">Neptunus trituberculatus</name>
    <dbReference type="NCBI Taxonomy" id="210409"/>
    <lineage>
        <taxon>Eukaryota</taxon>
        <taxon>Metazoa</taxon>
        <taxon>Ecdysozoa</taxon>
        <taxon>Arthropoda</taxon>
        <taxon>Crustacea</taxon>
        <taxon>Multicrustacea</taxon>
        <taxon>Malacostraca</taxon>
        <taxon>Eumalacostraca</taxon>
        <taxon>Eucarida</taxon>
        <taxon>Decapoda</taxon>
        <taxon>Pleocyemata</taxon>
        <taxon>Brachyura</taxon>
        <taxon>Eubrachyura</taxon>
        <taxon>Portunoidea</taxon>
        <taxon>Portunidae</taxon>
        <taxon>Portuninae</taxon>
        <taxon>Portunus</taxon>
    </lineage>
</organism>
<gene>
    <name evidence="1" type="ORF">E2C01_020191</name>
</gene>
<protein>
    <submittedName>
        <fullName evidence="1">Uncharacterized protein</fullName>
    </submittedName>
</protein>
<name>A0A5B7E0V6_PORTR</name>
<dbReference type="AlphaFoldDB" id="A0A5B7E0V6"/>
<evidence type="ECO:0000313" key="2">
    <source>
        <dbReference type="Proteomes" id="UP000324222"/>
    </source>
</evidence>
<accession>A0A5B7E0V6</accession>
<comment type="caution">
    <text evidence="1">The sequence shown here is derived from an EMBL/GenBank/DDBJ whole genome shotgun (WGS) entry which is preliminary data.</text>
</comment>
<reference evidence="1 2" key="1">
    <citation type="submission" date="2019-05" db="EMBL/GenBank/DDBJ databases">
        <title>Another draft genome of Portunus trituberculatus and its Hox gene families provides insights of decapod evolution.</title>
        <authorList>
            <person name="Jeong J.-H."/>
            <person name="Song I."/>
            <person name="Kim S."/>
            <person name="Choi T."/>
            <person name="Kim D."/>
            <person name="Ryu S."/>
            <person name="Kim W."/>
        </authorList>
    </citation>
    <scope>NUCLEOTIDE SEQUENCE [LARGE SCALE GENOMIC DNA]</scope>
    <source>
        <tissue evidence="1">Muscle</tissue>
    </source>
</reference>
<evidence type="ECO:0000313" key="1">
    <source>
        <dbReference type="EMBL" id="MPC27039.1"/>
    </source>
</evidence>
<sequence>MPSPPCIKNPPNMSSHLTPQPKVLFSVHNSAAQANTEAHCSNTHRSRWLHIAWYQFLKHISSHIQLLHETSFFEILKRLQDLRVEVTLY</sequence>
<dbReference type="EMBL" id="VSRR010001682">
    <property type="protein sequence ID" value="MPC27039.1"/>
    <property type="molecule type" value="Genomic_DNA"/>
</dbReference>
<proteinExistence type="predicted"/>
<dbReference type="Proteomes" id="UP000324222">
    <property type="component" value="Unassembled WGS sequence"/>
</dbReference>
<keyword evidence="2" id="KW-1185">Reference proteome</keyword>